<accession>A0A7R6P581</accession>
<dbReference type="EMBL" id="AP014545">
    <property type="protein sequence ID" value="BBB27558.1"/>
    <property type="molecule type" value="Genomic_DNA"/>
</dbReference>
<keyword evidence="3" id="KW-1185">Reference proteome</keyword>
<dbReference type="Proteomes" id="UP000595663">
    <property type="component" value="Chromosome"/>
</dbReference>
<reference evidence="2 3" key="1">
    <citation type="journal article" date="2008" name="Int. J. Syst. Evol. Microbiol.">
        <title>Amphritea japonica sp. nov. and Amphritea balenae sp. nov., isolated from the sediment adjacent to sperm whale carcasses off Kagoshima, Japan.</title>
        <authorList>
            <person name="Miyazaki M."/>
            <person name="Nogi Y."/>
            <person name="Fujiwara Y."/>
            <person name="Kawato M."/>
            <person name="Nagahama T."/>
            <person name="Kubokawa K."/>
            <person name="Horikoshi K."/>
        </authorList>
    </citation>
    <scope>NUCLEOTIDE SEQUENCE [LARGE SCALE GENOMIC DNA]</scope>
    <source>
        <strain evidence="2 3">ATCC BAA-1530</strain>
    </source>
</reference>
<sequence length="249" mass="27750">MIWQACDGVEQIKPIAGTLYRLVESQEQVATTGYVDTLEEQAILEKLLEASKPDYPEEITAGLHYLLSTPFRYPPLEWGSRFGSKYEPSLFYGGELLESTLAESAYYRFVFLLAMEGEPPGKRLNTEHTLFTVTYSTQRGILLQHSPFNTYADQLTHPQDYASSQALGTEMRKAGVEAFQYLSARSTESGVCAALYTATAFTHNQPDTTAQWLCELTTTGVTFKAVASPRTYHYPLSQFAVDGELPLPA</sequence>
<dbReference type="InterPro" id="IPR014914">
    <property type="entry name" value="RES_dom"/>
</dbReference>
<dbReference type="Pfam" id="PF08808">
    <property type="entry name" value="RES"/>
    <property type="match status" value="1"/>
</dbReference>
<proteinExistence type="predicted"/>
<dbReference type="AlphaFoldDB" id="A0A7R6P581"/>
<feature type="domain" description="RES" evidence="1">
    <location>
        <begin position="70"/>
        <end position="207"/>
    </location>
</feature>
<name>A0A7R6P581_9GAMM</name>
<evidence type="ECO:0000259" key="1">
    <source>
        <dbReference type="SMART" id="SM00953"/>
    </source>
</evidence>
<dbReference type="OrthoDB" id="9799238at2"/>
<evidence type="ECO:0000313" key="3">
    <source>
        <dbReference type="Proteomes" id="UP000595663"/>
    </source>
</evidence>
<dbReference type="KEGG" id="ajp:AMJAP_2972"/>
<dbReference type="SMART" id="SM00953">
    <property type="entry name" value="RES"/>
    <property type="match status" value="1"/>
</dbReference>
<organism evidence="2 3">
    <name type="scientific">Amphritea japonica ATCC BAA-1530</name>
    <dbReference type="NCBI Taxonomy" id="1278309"/>
    <lineage>
        <taxon>Bacteria</taxon>
        <taxon>Pseudomonadati</taxon>
        <taxon>Pseudomonadota</taxon>
        <taxon>Gammaproteobacteria</taxon>
        <taxon>Oceanospirillales</taxon>
        <taxon>Oceanospirillaceae</taxon>
        <taxon>Amphritea</taxon>
    </lineage>
</organism>
<dbReference type="RefSeq" id="WP_019623034.1">
    <property type="nucleotide sequence ID" value="NZ_AP014545.1"/>
</dbReference>
<gene>
    <name evidence="2" type="ORF">AMJAP_2972</name>
</gene>
<evidence type="ECO:0000313" key="2">
    <source>
        <dbReference type="EMBL" id="BBB27558.1"/>
    </source>
</evidence>
<protein>
    <recommendedName>
        <fullName evidence="1">RES domain-containing protein</fullName>
    </recommendedName>
</protein>